<reference evidence="3" key="2">
    <citation type="submission" date="2019-06" db="EMBL/GenBank/DDBJ databases">
        <title>Genomics analysis of Aphanomyces spp. identifies a new class of oomycete effector associated with host adaptation.</title>
        <authorList>
            <person name="Gaulin E."/>
        </authorList>
    </citation>
    <scope>NUCLEOTIDE SEQUENCE</scope>
    <source>
        <strain evidence="3">CBS 578.67</strain>
    </source>
</reference>
<dbReference type="Pfam" id="PF04749">
    <property type="entry name" value="PLAC8"/>
    <property type="match status" value="1"/>
</dbReference>
<keyword evidence="2" id="KW-0812">Transmembrane</keyword>
<protein>
    <submittedName>
        <fullName evidence="4">Aste57867_15938 protein</fullName>
    </submittedName>
</protein>
<dbReference type="Proteomes" id="UP000332933">
    <property type="component" value="Unassembled WGS sequence"/>
</dbReference>
<accession>A0A485L493</accession>
<dbReference type="InterPro" id="IPR006461">
    <property type="entry name" value="PLAC_motif_containing"/>
</dbReference>
<dbReference type="PANTHER" id="PTHR15907">
    <property type="entry name" value="DUF614 FAMILY PROTEIN-RELATED"/>
    <property type="match status" value="1"/>
</dbReference>
<dbReference type="AlphaFoldDB" id="A0A485L493"/>
<evidence type="ECO:0000313" key="5">
    <source>
        <dbReference type="Proteomes" id="UP000332933"/>
    </source>
</evidence>
<feature type="transmembrane region" description="Helical" evidence="2">
    <location>
        <begin position="114"/>
        <end position="132"/>
    </location>
</feature>
<feature type="region of interest" description="Disordered" evidence="1">
    <location>
        <begin position="1"/>
        <end position="24"/>
    </location>
</feature>
<gene>
    <name evidence="4" type="primary">Aste57867_15938</name>
    <name evidence="3" type="ORF">As57867_015882</name>
    <name evidence="4" type="ORF">ASTE57867_15938</name>
</gene>
<keyword evidence="5" id="KW-1185">Reference proteome</keyword>
<keyword evidence="2" id="KW-1133">Transmembrane helix</keyword>
<dbReference type="NCBIfam" id="TIGR01571">
    <property type="entry name" value="A_thal_Cys_rich"/>
    <property type="match status" value="1"/>
</dbReference>
<name>A0A485L493_9STRA</name>
<evidence type="ECO:0000313" key="4">
    <source>
        <dbReference type="EMBL" id="VFT92724.1"/>
    </source>
</evidence>
<evidence type="ECO:0000313" key="3">
    <source>
        <dbReference type="EMBL" id="KAF0693043.1"/>
    </source>
</evidence>
<dbReference type="EMBL" id="VJMH01005775">
    <property type="protein sequence ID" value="KAF0693043.1"/>
    <property type="molecule type" value="Genomic_DNA"/>
</dbReference>
<feature type="transmembrane region" description="Helical" evidence="2">
    <location>
        <begin position="138"/>
        <end position="154"/>
    </location>
</feature>
<dbReference type="OrthoDB" id="1045822at2759"/>
<proteinExistence type="predicted"/>
<sequence>MNTQDNKKLQSPPQSPPVVSSTTSPAVVVQVLKAPSSPHKLKPTPLSPPSNEYPELDCGVNGVDHNGMVIGHWKQDLFGCIHSCFPNTLMSVVCPCVSVAQIAHRMGLTRYSRALLLFGAVYLICTICYLAGTAGGRVIAILVGVVMWLVLYRMRAAIRTAFQIPGSVLGDVCATLACSFCSLSQMAAHVESYEVGRCTFGPKAVLPGYHV</sequence>
<evidence type="ECO:0000256" key="1">
    <source>
        <dbReference type="SAM" id="MobiDB-lite"/>
    </source>
</evidence>
<organism evidence="4 5">
    <name type="scientific">Aphanomyces stellatus</name>
    <dbReference type="NCBI Taxonomy" id="120398"/>
    <lineage>
        <taxon>Eukaryota</taxon>
        <taxon>Sar</taxon>
        <taxon>Stramenopiles</taxon>
        <taxon>Oomycota</taxon>
        <taxon>Saprolegniomycetes</taxon>
        <taxon>Saprolegniales</taxon>
        <taxon>Verrucalvaceae</taxon>
        <taxon>Aphanomyces</taxon>
    </lineage>
</organism>
<keyword evidence="2" id="KW-0472">Membrane</keyword>
<dbReference type="EMBL" id="CAADRA010005796">
    <property type="protein sequence ID" value="VFT92724.1"/>
    <property type="molecule type" value="Genomic_DNA"/>
</dbReference>
<reference evidence="4 5" key="1">
    <citation type="submission" date="2019-03" db="EMBL/GenBank/DDBJ databases">
        <authorList>
            <person name="Gaulin E."/>
            <person name="Dumas B."/>
        </authorList>
    </citation>
    <scope>NUCLEOTIDE SEQUENCE [LARGE SCALE GENOMIC DNA]</scope>
    <source>
        <strain evidence="4">CBS 568.67</strain>
    </source>
</reference>
<evidence type="ECO:0000256" key="2">
    <source>
        <dbReference type="SAM" id="Phobius"/>
    </source>
</evidence>